<dbReference type="PANTHER" id="PTHR15337:SF11">
    <property type="entry name" value="THIOREDOXIN DOMAIN-CONTAINING PROTEIN"/>
    <property type="match status" value="1"/>
</dbReference>
<dbReference type="Proteomes" id="UP000316304">
    <property type="component" value="Unassembled WGS sequence"/>
</dbReference>
<dbReference type="OrthoDB" id="213802at2"/>
<name>A0A5C6C922_9BACT</name>
<dbReference type="PANTHER" id="PTHR15337">
    <property type="entry name" value="ANTERIOR GRADIENT PROTEIN-RELATED"/>
    <property type="match status" value="1"/>
</dbReference>
<dbReference type="Pfam" id="PF13899">
    <property type="entry name" value="Thioredoxin_7"/>
    <property type="match status" value="1"/>
</dbReference>
<keyword evidence="4" id="KW-1185">Reference proteome</keyword>
<dbReference type="SUPFAM" id="SSF52833">
    <property type="entry name" value="Thioredoxin-like"/>
    <property type="match status" value="1"/>
</dbReference>
<evidence type="ECO:0000256" key="1">
    <source>
        <dbReference type="ARBA" id="ARBA00022729"/>
    </source>
</evidence>
<dbReference type="EMBL" id="SJPT01000008">
    <property type="protein sequence ID" value="TWU20575.1"/>
    <property type="molecule type" value="Genomic_DNA"/>
</dbReference>
<dbReference type="AlphaFoldDB" id="A0A5C6C922"/>
<reference evidence="3 4" key="1">
    <citation type="submission" date="2019-02" db="EMBL/GenBank/DDBJ databases">
        <title>Deep-cultivation of Planctomycetes and their phenomic and genomic characterization uncovers novel biology.</title>
        <authorList>
            <person name="Wiegand S."/>
            <person name="Jogler M."/>
            <person name="Boedeker C."/>
            <person name="Pinto D."/>
            <person name="Vollmers J."/>
            <person name="Rivas-Marin E."/>
            <person name="Kohn T."/>
            <person name="Peeters S.H."/>
            <person name="Heuer A."/>
            <person name="Rast P."/>
            <person name="Oberbeckmann S."/>
            <person name="Bunk B."/>
            <person name="Jeske O."/>
            <person name="Meyerdierks A."/>
            <person name="Storesund J.E."/>
            <person name="Kallscheuer N."/>
            <person name="Luecker S."/>
            <person name="Lage O.M."/>
            <person name="Pohl T."/>
            <person name="Merkel B.J."/>
            <person name="Hornburger P."/>
            <person name="Mueller R.-W."/>
            <person name="Bruemmer F."/>
            <person name="Labrenz M."/>
            <person name="Spormann A.M."/>
            <person name="Op Den Camp H."/>
            <person name="Overmann J."/>
            <person name="Amann R."/>
            <person name="Jetten M.S.M."/>
            <person name="Mascher T."/>
            <person name="Medema M.H."/>
            <person name="Devos D.P."/>
            <person name="Kaster A.-K."/>
            <person name="Ovreas L."/>
            <person name="Rohde M."/>
            <person name="Galperin M.Y."/>
            <person name="Jogler C."/>
        </authorList>
    </citation>
    <scope>NUCLEOTIDE SEQUENCE [LARGE SCALE GENOMIC DNA]</scope>
    <source>
        <strain evidence="3 4">Pla52o</strain>
    </source>
</reference>
<organism evidence="3 4">
    <name type="scientific">Novipirellula galeiformis</name>
    <dbReference type="NCBI Taxonomy" id="2528004"/>
    <lineage>
        <taxon>Bacteria</taxon>
        <taxon>Pseudomonadati</taxon>
        <taxon>Planctomycetota</taxon>
        <taxon>Planctomycetia</taxon>
        <taxon>Pirellulales</taxon>
        <taxon>Pirellulaceae</taxon>
        <taxon>Novipirellula</taxon>
    </lineage>
</organism>
<evidence type="ECO:0000313" key="4">
    <source>
        <dbReference type="Proteomes" id="UP000316304"/>
    </source>
</evidence>
<sequence length="155" mass="17674" precursor="true">MSHVDKLKTSIVLLLVIFACQFQSASAQDVQWTHSPEQAVQWANQSKRMIIVSVGASWCHYCKKMDRDVWRNPTVARAIASEYVPLKLTDDQHRNLIKSMQISGYPATLIFTPDRRLVARMDGYVAPEKVLQTMQTLRVSIPPAPQVSRRVNPRL</sequence>
<protein>
    <submittedName>
        <fullName evidence="3">Thiol:disulfide interchange protein</fullName>
    </submittedName>
</protein>
<feature type="signal peptide" evidence="2">
    <location>
        <begin position="1"/>
        <end position="27"/>
    </location>
</feature>
<evidence type="ECO:0000313" key="3">
    <source>
        <dbReference type="EMBL" id="TWU20575.1"/>
    </source>
</evidence>
<dbReference type="PROSITE" id="PS51257">
    <property type="entry name" value="PROKAR_LIPOPROTEIN"/>
    <property type="match status" value="1"/>
</dbReference>
<dbReference type="InterPro" id="IPR051099">
    <property type="entry name" value="AGR/TXD"/>
</dbReference>
<feature type="chain" id="PRO_5022958484" evidence="2">
    <location>
        <begin position="28"/>
        <end position="155"/>
    </location>
</feature>
<proteinExistence type="predicted"/>
<accession>A0A5C6C922</accession>
<keyword evidence="1 2" id="KW-0732">Signal</keyword>
<comment type="caution">
    <text evidence="3">The sequence shown here is derived from an EMBL/GenBank/DDBJ whole genome shotgun (WGS) entry which is preliminary data.</text>
</comment>
<dbReference type="InterPro" id="IPR036249">
    <property type="entry name" value="Thioredoxin-like_sf"/>
</dbReference>
<dbReference type="Gene3D" id="3.40.30.10">
    <property type="entry name" value="Glutaredoxin"/>
    <property type="match status" value="1"/>
</dbReference>
<evidence type="ECO:0000256" key="2">
    <source>
        <dbReference type="SAM" id="SignalP"/>
    </source>
</evidence>
<gene>
    <name evidence="3" type="ORF">Pla52o_44530</name>
</gene>
<dbReference type="RefSeq" id="WP_146596495.1">
    <property type="nucleotide sequence ID" value="NZ_SJPT01000008.1"/>
</dbReference>